<dbReference type="GeneID" id="28250746"/>
<evidence type="ECO:0000256" key="3">
    <source>
        <dbReference type="ARBA" id="ARBA00022692"/>
    </source>
</evidence>
<feature type="transmembrane region" description="Helical" evidence="6">
    <location>
        <begin position="166"/>
        <end position="185"/>
    </location>
</feature>
<feature type="transmembrane region" description="Helical" evidence="6">
    <location>
        <begin position="369"/>
        <end position="386"/>
    </location>
</feature>
<feature type="transmembrane region" description="Helical" evidence="6">
    <location>
        <begin position="212"/>
        <end position="231"/>
    </location>
</feature>
<sequence>MADLSAAQGISLRKRIWGWWFFDWASQPYHTLLVTFVFGPFFAATATEYFLASGLSGEAARAQAQSSWSLCLTITGLIIGLSAPFLGALADIAGRKLPWIIGFSVAYVAGSAGLWFMDPAGSNLWWMLISFGVGFIGAEFALIFVNAQLPSLGTKEEVGQVSGSGFAFGYLGGVIALFIMLLLFVEQDSGKTLIGLDPVLGLDASAREGTRAVGPFVAIWFALFMIPYFAWVRDPRGPRRGSASLGRAVSMVVTSIKGLKHRKSLTSYLVSSMLYRDALNGLYGFGGVYAGLVLDWSITQIGIFGIIAAISAALFSWAGGLADKRFGPKPVIITAILVLSLVCLIVVNMSRTQIFGVALAEGSSLPDQVFFACGVLIGGFGGILQATSRTLMVRHTTPETATEAFGLYGLSGRATAFLAPALIGLMTTLTGSARLGITPVIALFALGLLLLSRVDGEGDQV</sequence>
<dbReference type="Proteomes" id="UP000013243">
    <property type="component" value="Chromosome"/>
</dbReference>
<dbReference type="STRING" id="1265309.K529_012890"/>
<evidence type="ECO:0000256" key="6">
    <source>
        <dbReference type="SAM" id="Phobius"/>
    </source>
</evidence>
<dbReference type="PANTHER" id="PTHR23519">
    <property type="entry name" value="AUTOPHAGY-RELATED PROTEIN 22"/>
    <property type="match status" value="1"/>
</dbReference>
<organism evidence="7 8">
    <name type="scientific">Tritonibacter mobilis F1926</name>
    <dbReference type="NCBI Taxonomy" id="1265309"/>
    <lineage>
        <taxon>Bacteria</taxon>
        <taxon>Pseudomonadati</taxon>
        <taxon>Pseudomonadota</taxon>
        <taxon>Alphaproteobacteria</taxon>
        <taxon>Rhodobacterales</taxon>
        <taxon>Paracoccaceae</taxon>
        <taxon>Tritonibacter</taxon>
    </lineage>
</organism>
<feature type="transmembrane region" description="Helical" evidence="6">
    <location>
        <begin position="67"/>
        <end position="90"/>
    </location>
</feature>
<dbReference type="Gene3D" id="1.20.1250.20">
    <property type="entry name" value="MFS general substrate transporter like domains"/>
    <property type="match status" value="1"/>
</dbReference>
<feature type="transmembrane region" description="Helical" evidence="6">
    <location>
        <begin position="29"/>
        <end position="47"/>
    </location>
</feature>
<dbReference type="SUPFAM" id="SSF103473">
    <property type="entry name" value="MFS general substrate transporter"/>
    <property type="match status" value="1"/>
</dbReference>
<proteinExistence type="predicted"/>
<feature type="transmembrane region" description="Helical" evidence="6">
    <location>
        <begin position="97"/>
        <end position="117"/>
    </location>
</feature>
<evidence type="ECO:0000313" key="8">
    <source>
        <dbReference type="Proteomes" id="UP000013243"/>
    </source>
</evidence>
<keyword evidence="4 6" id="KW-1133">Transmembrane helix</keyword>
<name>A0A1B1A596_9RHOB</name>
<keyword evidence="3 6" id="KW-0812">Transmembrane</keyword>
<feature type="transmembrane region" description="Helical" evidence="6">
    <location>
        <begin position="433"/>
        <end position="451"/>
    </location>
</feature>
<dbReference type="InterPro" id="IPR024671">
    <property type="entry name" value="Atg22-like"/>
</dbReference>
<dbReference type="InterPro" id="IPR050495">
    <property type="entry name" value="ATG22/LtaA_families"/>
</dbReference>
<feature type="transmembrane region" description="Helical" evidence="6">
    <location>
        <begin position="298"/>
        <end position="319"/>
    </location>
</feature>
<evidence type="ECO:0000256" key="5">
    <source>
        <dbReference type="ARBA" id="ARBA00023136"/>
    </source>
</evidence>
<dbReference type="Pfam" id="PF11700">
    <property type="entry name" value="ATG22"/>
    <property type="match status" value="1"/>
</dbReference>
<dbReference type="GO" id="GO:0012505">
    <property type="term" value="C:endomembrane system"/>
    <property type="evidence" value="ECO:0007669"/>
    <property type="project" value="UniProtKB-SubCell"/>
</dbReference>
<evidence type="ECO:0000313" key="7">
    <source>
        <dbReference type="EMBL" id="ANP41668.1"/>
    </source>
</evidence>
<dbReference type="RefSeq" id="WP_005653993.1">
    <property type="nucleotide sequence ID" value="NZ_CP015230.1"/>
</dbReference>
<feature type="transmembrane region" description="Helical" evidence="6">
    <location>
        <begin position="331"/>
        <end position="349"/>
    </location>
</feature>
<gene>
    <name evidence="7" type="ORF">K529_012890</name>
</gene>
<feature type="transmembrane region" description="Helical" evidence="6">
    <location>
        <begin position="123"/>
        <end position="145"/>
    </location>
</feature>
<dbReference type="PANTHER" id="PTHR23519:SF1">
    <property type="entry name" value="AUTOPHAGY-RELATED PROTEIN 22"/>
    <property type="match status" value="1"/>
</dbReference>
<keyword evidence="5 6" id="KW-0472">Membrane</keyword>
<accession>A0A1B1A596</accession>
<comment type="subcellular location">
    <subcellularLocation>
        <location evidence="1">Endomembrane system</location>
        <topology evidence="1">Multi-pass membrane protein</topology>
    </subcellularLocation>
</comment>
<dbReference type="EMBL" id="CP015230">
    <property type="protein sequence ID" value="ANP41668.1"/>
    <property type="molecule type" value="Genomic_DNA"/>
</dbReference>
<dbReference type="KEGG" id="rmb:K529_012890"/>
<evidence type="ECO:0000256" key="4">
    <source>
        <dbReference type="ARBA" id="ARBA00022989"/>
    </source>
</evidence>
<keyword evidence="2" id="KW-0813">Transport</keyword>
<dbReference type="InterPro" id="IPR036259">
    <property type="entry name" value="MFS_trans_sf"/>
</dbReference>
<dbReference type="AlphaFoldDB" id="A0A1B1A596"/>
<evidence type="ECO:0000256" key="1">
    <source>
        <dbReference type="ARBA" id="ARBA00004127"/>
    </source>
</evidence>
<protein>
    <submittedName>
        <fullName evidence="7">MFS transporter</fullName>
    </submittedName>
</protein>
<feature type="transmembrane region" description="Helical" evidence="6">
    <location>
        <begin position="407"/>
        <end position="427"/>
    </location>
</feature>
<evidence type="ECO:0000256" key="2">
    <source>
        <dbReference type="ARBA" id="ARBA00022448"/>
    </source>
</evidence>
<reference evidence="7 8" key="1">
    <citation type="journal article" date="2016" name="ISME J.">
        <title>Global occurrence and heterogeneity of the Roseobacter-clade species Ruegeria mobilis.</title>
        <authorList>
            <person name="Sonnenschein E."/>
            <person name="Gram L."/>
        </authorList>
    </citation>
    <scope>NUCLEOTIDE SEQUENCE [LARGE SCALE GENOMIC DNA]</scope>
    <source>
        <strain evidence="7 8">F1926</strain>
    </source>
</reference>
<dbReference type="OrthoDB" id="9768783at2"/>